<sequence length="263" mass="29824">MSALSSIDFSGFQRQGFQRFEACISQSQLIALRQVAQAFHANWQRDNLDFYQSQAVNSAYLTAPDYLDNTQRELLFQFIGSQLIKDIISPLFADCCGFLNTQLFFNPVNPDQRNYWHRDCQYHLSLAQQQAALTGPLGLHLRLALYDEPGLEFIPGSHKRWDTEMQLDVRLSQAGHTPSDDLPGGMLVPLQAGDMLLFDANMIHRGLYGMDRLALDILFCDPVPELLQFAREDCLPDTRTLESLVWPDAFTVTANMLKNCGNN</sequence>
<dbReference type="SUPFAM" id="SSF51197">
    <property type="entry name" value="Clavaminate synthase-like"/>
    <property type="match status" value="1"/>
</dbReference>
<dbReference type="Gene3D" id="2.60.120.620">
    <property type="entry name" value="q2cbj1_9rhob like domain"/>
    <property type="match status" value="1"/>
</dbReference>
<comment type="caution">
    <text evidence="1">The sequence shown here is derived from an EMBL/GenBank/DDBJ whole genome shotgun (WGS) entry which is preliminary data.</text>
</comment>
<dbReference type="RefSeq" id="WP_249251038.1">
    <property type="nucleotide sequence ID" value="NZ_JAKIKT010000016.1"/>
</dbReference>
<organism evidence="1 2">
    <name type="scientific">Shewanella corallii</name>
    <dbReference type="NCBI Taxonomy" id="560080"/>
    <lineage>
        <taxon>Bacteria</taxon>
        <taxon>Pseudomonadati</taxon>
        <taxon>Pseudomonadota</taxon>
        <taxon>Gammaproteobacteria</taxon>
        <taxon>Alteromonadales</taxon>
        <taxon>Shewanellaceae</taxon>
        <taxon>Shewanella</taxon>
    </lineage>
</organism>
<evidence type="ECO:0000313" key="2">
    <source>
        <dbReference type="Proteomes" id="UP001202831"/>
    </source>
</evidence>
<dbReference type="InterPro" id="IPR008775">
    <property type="entry name" value="Phytyl_CoA_dOase-like"/>
</dbReference>
<dbReference type="EMBL" id="JAKIKT010000016">
    <property type="protein sequence ID" value="MCL2916501.1"/>
    <property type="molecule type" value="Genomic_DNA"/>
</dbReference>
<evidence type="ECO:0000313" key="1">
    <source>
        <dbReference type="EMBL" id="MCL2916501.1"/>
    </source>
</evidence>
<dbReference type="PANTHER" id="PTHR40470">
    <property type="entry name" value="PHYTANOYL-COA DIOXYGENASE FAMILY PROTEIN (AFU_ORTHOLOGUE AFUA_2G15850)"/>
    <property type="match status" value="1"/>
</dbReference>
<dbReference type="PANTHER" id="PTHR40470:SF1">
    <property type="entry name" value="PHYTANOYL-COA DIOXYGENASE FAMILY PROTEIN (AFU_ORTHOLOGUE AFUA_2G15850)"/>
    <property type="match status" value="1"/>
</dbReference>
<keyword evidence="1" id="KW-0560">Oxidoreductase</keyword>
<dbReference type="Proteomes" id="UP001202831">
    <property type="component" value="Unassembled WGS sequence"/>
</dbReference>
<keyword evidence="2" id="KW-1185">Reference proteome</keyword>
<dbReference type="GO" id="GO:0051213">
    <property type="term" value="F:dioxygenase activity"/>
    <property type="evidence" value="ECO:0007669"/>
    <property type="project" value="UniProtKB-KW"/>
</dbReference>
<dbReference type="Pfam" id="PF05721">
    <property type="entry name" value="PhyH"/>
    <property type="match status" value="1"/>
</dbReference>
<protein>
    <submittedName>
        <fullName evidence="1">Phytanoyl-CoA dioxygenase family protein</fullName>
    </submittedName>
</protein>
<keyword evidence="1" id="KW-0223">Dioxygenase</keyword>
<name>A0ABT0NF58_9GAMM</name>
<proteinExistence type="predicted"/>
<gene>
    <name evidence="1" type="ORF">L2725_22445</name>
</gene>
<reference evidence="1 2" key="1">
    <citation type="submission" date="2022-01" db="EMBL/GenBank/DDBJ databases">
        <title>Whole genome-based taxonomy of the Shewanellaceae.</title>
        <authorList>
            <person name="Martin-Rodriguez A.J."/>
        </authorList>
    </citation>
    <scope>NUCLEOTIDE SEQUENCE [LARGE SCALE GENOMIC DNA]</scope>
    <source>
        <strain evidence="1 2">DSM 21332</strain>
    </source>
</reference>
<accession>A0ABT0NF58</accession>